<reference evidence="1 2" key="1">
    <citation type="submission" date="2015-09" db="EMBL/GenBank/DDBJ databases">
        <title>Sorangium comparison.</title>
        <authorList>
            <person name="Zaburannyi N."/>
            <person name="Bunk B."/>
            <person name="Overmann J."/>
            <person name="Mueller R."/>
        </authorList>
    </citation>
    <scope>NUCLEOTIDE SEQUENCE [LARGE SCALE GENOMIC DNA]</scope>
    <source>
        <strain evidence="1 2">So ce836</strain>
    </source>
</reference>
<organism evidence="1 2">
    <name type="scientific">Sorangium cellulosum</name>
    <name type="common">Polyangium cellulosum</name>
    <dbReference type="NCBI Taxonomy" id="56"/>
    <lineage>
        <taxon>Bacteria</taxon>
        <taxon>Pseudomonadati</taxon>
        <taxon>Myxococcota</taxon>
        <taxon>Polyangia</taxon>
        <taxon>Polyangiales</taxon>
        <taxon>Polyangiaceae</taxon>
        <taxon>Sorangium</taxon>
    </lineage>
</organism>
<dbReference type="EMBL" id="CP012672">
    <property type="protein sequence ID" value="AUX34341.1"/>
    <property type="molecule type" value="Genomic_DNA"/>
</dbReference>
<sequence>MTTSALYTLNTKIEAIKQNLATRVHPRRWQTLHISVHDRVATETNFDARAVACEYAELLQLQTEQLSYFCQICRSVAEGVCMIVAEFEVVMSGRQMPRDVATGLATAWLGQFGEGTVFLVNGDVSTSTPHDKCFDCLNRSLFFTDREAGVLAASPARCGIFWSAEDS</sequence>
<dbReference type="Proteomes" id="UP000295497">
    <property type="component" value="Chromosome"/>
</dbReference>
<accession>A0A4P2QW32</accession>
<evidence type="ECO:0000313" key="1">
    <source>
        <dbReference type="EMBL" id="AUX34341.1"/>
    </source>
</evidence>
<name>A0A4P2QW32_SORCE</name>
<dbReference type="AlphaFoldDB" id="A0A4P2QW32"/>
<protein>
    <submittedName>
        <fullName evidence="1">Uncharacterized protein</fullName>
    </submittedName>
</protein>
<dbReference type="RefSeq" id="WP_129577564.1">
    <property type="nucleotide sequence ID" value="NZ_CP012672.1"/>
</dbReference>
<proteinExistence type="predicted"/>
<evidence type="ECO:0000313" key="2">
    <source>
        <dbReference type="Proteomes" id="UP000295497"/>
    </source>
</evidence>
<gene>
    <name evidence="1" type="ORF">SOCE836_065130</name>
</gene>